<protein>
    <recommendedName>
        <fullName evidence="4">HK97 gp10 family phage protein</fullName>
    </recommendedName>
</protein>
<evidence type="ECO:0008006" key="4">
    <source>
        <dbReference type="Google" id="ProtNLM"/>
    </source>
</evidence>
<evidence type="ECO:0000313" key="3">
    <source>
        <dbReference type="Proteomes" id="UP000274122"/>
    </source>
</evidence>
<dbReference type="AlphaFoldDB" id="A0A3S4JZ52"/>
<sequence>MGVKVKGVSQAKQKLDALLGEVQGRKVGRAIKSALFIIGADAATMTPIDTSYLVNSQYQELLVNGTRVTGRVGYSANYAVYVHEASGKLKGRPRANGSGNHWDPSGEPKFLEKAFKDNADKVSAIIRKELSL</sequence>
<dbReference type="EMBL" id="LR134201">
    <property type="protein sequence ID" value="VEB97273.1"/>
    <property type="molecule type" value="Genomic_DNA"/>
</dbReference>
<dbReference type="OrthoDB" id="6444777at2"/>
<feature type="region of interest" description="Disordered" evidence="1">
    <location>
        <begin position="90"/>
        <end position="109"/>
    </location>
</feature>
<reference evidence="2 3" key="1">
    <citation type="submission" date="2018-12" db="EMBL/GenBank/DDBJ databases">
        <authorList>
            <consortium name="Pathogen Informatics"/>
        </authorList>
    </citation>
    <scope>NUCLEOTIDE SEQUENCE [LARGE SCALE GENOMIC DNA]</scope>
    <source>
        <strain evidence="2 3">NCTC11466</strain>
    </source>
</reference>
<dbReference type="RefSeq" id="WP_126356111.1">
    <property type="nucleotide sequence ID" value="NZ_LR134201.1"/>
</dbReference>
<evidence type="ECO:0000256" key="1">
    <source>
        <dbReference type="SAM" id="MobiDB-lite"/>
    </source>
</evidence>
<proteinExistence type="predicted"/>
<accession>A0A3S4JZ52</accession>
<organism evidence="2 3">
    <name type="scientific">Cedecea lapagei</name>
    <dbReference type="NCBI Taxonomy" id="158823"/>
    <lineage>
        <taxon>Bacteria</taxon>
        <taxon>Pseudomonadati</taxon>
        <taxon>Pseudomonadota</taxon>
        <taxon>Gammaproteobacteria</taxon>
        <taxon>Enterobacterales</taxon>
        <taxon>Enterobacteriaceae</taxon>
        <taxon>Cedecea</taxon>
    </lineage>
</organism>
<keyword evidence="3" id="KW-1185">Reference proteome</keyword>
<gene>
    <name evidence="2" type="ORF">NCTC11466_02063</name>
</gene>
<dbReference type="KEGG" id="clap:NCTC11466_02063"/>
<evidence type="ECO:0000313" key="2">
    <source>
        <dbReference type="EMBL" id="VEB97273.1"/>
    </source>
</evidence>
<dbReference type="Proteomes" id="UP000274122">
    <property type="component" value="Chromosome"/>
</dbReference>
<name>A0A3S4JZ52_9ENTR</name>